<dbReference type="InterPro" id="IPR000845">
    <property type="entry name" value="Nucleoside_phosphorylase_d"/>
</dbReference>
<dbReference type="PANTHER" id="PTHR46082:SF6">
    <property type="entry name" value="AAA+ ATPASE DOMAIN-CONTAINING PROTEIN-RELATED"/>
    <property type="match status" value="1"/>
</dbReference>
<dbReference type="InterPro" id="IPR053137">
    <property type="entry name" value="NLR-like"/>
</dbReference>
<dbReference type="SUPFAM" id="SSF53167">
    <property type="entry name" value="Purine and uridine phosphorylases"/>
    <property type="match status" value="1"/>
</dbReference>
<protein>
    <submittedName>
        <fullName evidence="2">Nucleoside phosphorylase domain-containing protein</fullName>
    </submittedName>
</protein>
<name>A0AAN7BNM0_9PEZI</name>
<keyword evidence="3" id="KW-1185">Reference proteome</keyword>
<dbReference type="AlphaFoldDB" id="A0AAN7BNM0"/>
<dbReference type="GO" id="GO:0009116">
    <property type="term" value="P:nucleoside metabolic process"/>
    <property type="evidence" value="ECO:0007669"/>
    <property type="project" value="InterPro"/>
</dbReference>
<reference evidence="2" key="1">
    <citation type="journal article" date="2023" name="Mol. Phylogenet. Evol.">
        <title>Genome-scale phylogeny and comparative genomics of the fungal order Sordariales.</title>
        <authorList>
            <person name="Hensen N."/>
            <person name="Bonometti L."/>
            <person name="Westerberg I."/>
            <person name="Brannstrom I.O."/>
            <person name="Guillou S."/>
            <person name="Cros-Aarteil S."/>
            <person name="Calhoun S."/>
            <person name="Haridas S."/>
            <person name="Kuo A."/>
            <person name="Mondo S."/>
            <person name="Pangilinan J."/>
            <person name="Riley R."/>
            <person name="LaButti K."/>
            <person name="Andreopoulos B."/>
            <person name="Lipzen A."/>
            <person name="Chen C."/>
            <person name="Yan M."/>
            <person name="Daum C."/>
            <person name="Ng V."/>
            <person name="Clum A."/>
            <person name="Steindorff A."/>
            <person name="Ohm R.A."/>
            <person name="Martin F."/>
            <person name="Silar P."/>
            <person name="Natvig D.O."/>
            <person name="Lalanne C."/>
            <person name="Gautier V."/>
            <person name="Ament-Velasquez S.L."/>
            <person name="Kruys A."/>
            <person name="Hutchinson M.I."/>
            <person name="Powell A.J."/>
            <person name="Barry K."/>
            <person name="Miller A.N."/>
            <person name="Grigoriev I.V."/>
            <person name="Debuchy R."/>
            <person name="Gladieux P."/>
            <person name="Hiltunen Thoren M."/>
            <person name="Johannesson H."/>
        </authorList>
    </citation>
    <scope>NUCLEOTIDE SEQUENCE</scope>
    <source>
        <strain evidence="2">CBS 990.96</strain>
    </source>
</reference>
<dbReference type="Gene3D" id="3.40.50.1580">
    <property type="entry name" value="Nucleoside phosphorylase domain"/>
    <property type="match status" value="1"/>
</dbReference>
<organism evidence="2 3">
    <name type="scientific">Podospora fimiseda</name>
    <dbReference type="NCBI Taxonomy" id="252190"/>
    <lineage>
        <taxon>Eukaryota</taxon>
        <taxon>Fungi</taxon>
        <taxon>Dikarya</taxon>
        <taxon>Ascomycota</taxon>
        <taxon>Pezizomycotina</taxon>
        <taxon>Sordariomycetes</taxon>
        <taxon>Sordariomycetidae</taxon>
        <taxon>Sordariales</taxon>
        <taxon>Podosporaceae</taxon>
        <taxon>Podospora</taxon>
    </lineage>
</organism>
<dbReference type="Proteomes" id="UP001301958">
    <property type="component" value="Unassembled WGS sequence"/>
</dbReference>
<evidence type="ECO:0000313" key="2">
    <source>
        <dbReference type="EMBL" id="KAK4226283.1"/>
    </source>
</evidence>
<gene>
    <name evidence="2" type="ORF">QBC38DRAFT_366822</name>
</gene>
<comment type="caution">
    <text evidence="2">The sequence shown here is derived from an EMBL/GenBank/DDBJ whole genome shotgun (WGS) entry which is preliminary data.</text>
</comment>
<reference evidence="2" key="2">
    <citation type="submission" date="2023-05" db="EMBL/GenBank/DDBJ databases">
        <authorList>
            <consortium name="Lawrence Berkeley National Laboratory"/>
            <person name="Steindorff A."/>
            <person name="Hensen N."/>
            <person name="Bonometti L."/>
            <person name="Westerberg I."/>
            <person name="Brannstrom I.O."/>
            <person name="Guillou S."/>
            <person name="Cros-Aarteil S."/>
            <person name="Calhoun S."/>
            <person name="Haridas S."/>
            <person name="Kuo A."/>
            <person name="Mondo S."/>
            <person name="Pangilinan J."/>
            <person name="Riley R."/>
            <person name="Labutti K."/>
            <person name="Andreopoulos B."/>
            <person name="Lipzen A."/>
            <person name="Chen C."/>
            <person name="Yanf M."/>
            <person name="Daum C."/>
            <person name="Ng V."/>
            <person name="Clum A."/>
            <person name="Ohm R."/>
            <person name="Martin F."/>
            <person name="Silar P."/>
            <person name="Natvig D."/>
            <person name="Lalanne C."/>
            <person name="Gautier V."/>
            <person name="Ament-Velasquez S.L."/>
            <person name="Kruys A."/>
            <person name="Hutchinson M.I."/>
            <person name="Powell A.J."/>
            <person name="Barry K."/>
            <person name="Miller A.N."/>
            <person name="Grigoriev I.V."/>
            <person name="Debuchy R."/>
            <person name="Gladieux P."/>
            <person name="Thoren M.H."/>
            <person name="Johannesson H."/>
        </authorList>
    </citation>
    <scope>NUCLEOTIDE SEQUENCE</scope>
    <source>
        <strain evidence="2">CBS 990.96</strain>
    </source>
</reference>
<dbReference type="PANTHER" id="PTHR46082">
    <property type="entry name" value="ATP/GTP-BINDING PROTEIN-RELATED"/>
    <property type="match status" value="1"/>
</dbReference>
<dbReference type="GO" id="GO:0003824">
    <property type="term" value="F:catalytic activity"/>
    <property type="evidence" value="ECO:0007669"/>
    <property type="project" value="InterPro"/>
</dbReference>
<dbReference type="EMBL" id="MU865350">
    <property type="protein sequence ID" value="KAK4226283.1"/>
    <property type="molecule type" value="Genomic_DNA"/>
</dbReference>
<proteinExistence type="predicted"/>
<evidence type="ECO:0000313" key="3">
    <source>
        <dbReference type="Proteomes" id="UP001301958"/>
    </source>
</evidence>
<accession>A0AAN7BNM0</accession>
<dbReference type="InterPro" id="IPR035994">
    <property type="entry name" value="Nucleoside_phosphorylase_sf"/>
</dbReference>
<evidence type="ECO:0000259" key="1">
    <source>
        <dbReference type="Pfam" id="PF01048"/>
    </source>
</evidence>
<dbReference type="Pfam" id="PF01048">
    <property type="entry name" value="PNP_UDP_1"/>
    <property type="match status" value="1"/>
</dbReference>
<feature type="domain" description="Nucleoside phosphorylase" evidence="1">
    <location>
        <begin position="11"/>
        <end position="141"/>
    </location>
</feature>
<sequence>MAPQSRDDFTLGIICALQLETNAVKLVLDELYTTKEEPLLGKSDRDHTGSYLTGRIKNHNVVLVTLPRYAKKRAQIAAADLVASFPNIHLVFVVGICGALPTILKTGEEVLMGDVIISTSIVQYDLGAQFPHVYKIDMDRALPGTAGDIVSLIKSLNGDKQGFEDHVAKCLTDIQRAEPKTYRFLGIDKDFVFPVDYLHLHRSSDGVDCGCTETGACDVAKKMKCRELSCARDMMLPRQRVEQKKRLEDGGKMEEAQKPAVYFGAIACGNRVVKSGVFRDALGEEVDIIAFEMEGSGVWEQSDVSCMVIKGACDYADSHKKKGWQNWAAATAAAACKAILELSS</sequence>